<evidence type="ECO:0000256" key="6">
    <source>
        <dbReference type="ARBA" id="ARBA00022801"/>
    </source>
</evidence>
<feature type="domain" description="HSA" evidence="23">
    <location>
        <begin position="489"/>
        <end position="569"/>
    </location>
</feature>
<keyword evidence="9" id="KW-0156">Chromatin regulator</keyword>
<dbReference type="PANTHER" id="PTHR45685">
    <property type="entry name" value="HELICASE SRCAP-RELATED"/>
    <property type="match status" value="1"/>
</dbReference>
<feature type="compositionally biased region" description="Acidic residues" evidence="20">
    <location>
        <begin position="832"/>
        <end position="860"/>
    </location>
</feature>
<feature type="region of interest" description="Disordered" evidence="20">
    <location>
        <begin position="1"/>
        <end position="73"/>
    </location>
</feature>
<sequence length="1933" mass="216840">MSSNSANPAEDPSSSSNITQSPLRPFVPPINGTPTSIGKARALRARPSESGSLPLALPSPKTPLPTPVSVRAPTPKEFNQISRRLGDENIREKREELLVEKEKQLKILLDGHDDAIREQFHLERFVTMITGWDPKAAKVDNSPVFLEWKEQRHNLLSLLPPSASLPSGSASAGPSRHPSSVPARTTRRQAHEQSEILTQVVTPAALPMVRQISPTKFVLKVNGASSSSATVSEKAKGKRRASDVLIEEVQVAEETPLKGKGGRKSRQSVSTAEMPPPPLPTQAQKGKSSRRTTMGGSAEAVAAEVEVKEEIQDPGGGGGKGKKRSRQSLPNLPAAKKTRQAQFSAEEQVASPSPVIEISTPREPSPPPAPTPAPLPSLAHLPFPPPPKRPIERLRGPRAIQFTDPSQKPPSSPQHDGHISPILESYIHLEDSGPMLDFKTLESRAAKDGYFRARVMYLQSHGRLQRLLDEAEDDQVSLIGSKNTSSSRSQSSKLPPRKTDYQDSLMAHMVQVRNAMLNEAKMKPVVCKRIARMIQIYWERIEGREERERLAEEKEKKRLGKELIKGLRKRWALAVKIVRAKLLEIQKIEQDRLGKEHLQNILQRSTGLLEAQVTGTELDGDGDEDSDDDVPDATEDVSAAEDSDEGEGLTEGEEGLPIESSLPPETPLEDEEEELESEEDENEDVSEDDGDGIQPDLRNLLGQDEEVDFNGQEEPTVNRDETISEKGEDSVNENDQVSPHSDKTSHLDINTISNGAHSSPSRIPSSSPDPLDLLTPHTPTLPEVNGHYSPQNSSTTISRSRRERKIKPPIPLPSGDDPDANDTEFTAANTSDVDDQDAELDVEMEDQDEGQERDSEDEGLLQDADVPIEELLKRYGYPVPGEQDLEVDDNDDHLPNGQAMRIDRGITQNKTKEDQEQSAKVNGNRADGEEQLGEPVATTTEVHVSTLANAHSSQEVATDKSLLDDRLPETPTSPQLIIEGKRQRRVRSVWSPDEKTPQHLSSNRRPKIEVVGDQEQESSPEPTSSEEEEESSDDEEENEEEGGKSMEVDEEGPRVRQPFLLRGTLRPYQQAGLEWLASLWENGMNGILADEMGLGKTIQTISLLGHLACDKGIWGQHLIIVPTSVILNWEMEFKKFLPGFKVLTYYGNQKERKEKRVGWLSETSWQVCITSYQIVLADQHIFRRKNWSYLILDEAHNIKNFRSQRWQTLLGFKASRRLLLTGTPLQNNLMELWSLLYFLMPGGIGADATAVVGFANHKEFMEWFSNPMDKAIETGDAMDEETLATVSKLHTLLRPFILRRLKSEVETQLPGKFEHVVYCKLSKRQRFLYDEFMSRSSTKEALTSGGYLGVMNTLMQLRKVCNHPDLFEVRPVRTSFAMDSVARDFEPQEILVRQRLLAQEDDSKVDIVSLCLGITANEQESGWVCRSRQALDASNKLPHAIEPVITRRGRLPAGPKKDTRTVEGWLKYQEWAQEQASILRWRSLRDVNRRRCSPQPIYGSTFLNILGYTPNYLLPLTSTPRKDEMFAEYRPPASVLISSLPDRAKTLEPIIDLFTVIPPNVVARNMSKYALPNLTPWSHPLLKEESFDTLHRSTVKLQIAFPDSSLLQYDCGKLQTLYTMLRDLKAGGHRVLIFTQMTRVLDILEIFLSYNGHRYLRLDGSTKIEDRQVITERFNSDPRYFVFIASSRSGGVGINLTGADTVFFYDSDWNPSMDRQCMDRAHRIGQTREVHIYRFVSSHTVEENMLKKAEQKRLLDKMVIQQGEFNNDWWGRVGWKDMFGDVNEQEVKEGKGGEDGVIDVDVEGTPTAEEITKLKPRAGQERELARVLAQVEDEEDVAAAKIAQNENELDFQEFDEMPSTGEGAKRHQPQKVSFDVEGSNTPITPQTPAFGQDGEEEGEVEGEYEDDGIGAIDEYMLKWVEEDWMTYFIGFRA</sequence>
<feature type="compositionally biased region" description="Polar residues" evidence="20">
    <location>
        <begin position="281"/>
        <end position="295"/>
    </location>
</feature>
<evidence type="ECO:0000256" key="15">
    <source>
        <dbReference type="ARBA" id="ARBA00037570"/>
    </source>
</evidence>
<name>A0A1B9IZP5_9TREE</name>
<dbReference type="Proteomes" id="UP000092583">
    <property type="component" value="Unassembled WGS sequence"/>
</dbReference>
<dbReference type="EMBL" id="KI669459">
    <property type="protein sequence ID" value="OCF60884.1"/>
    <property type="molecule type" value="Genomic_DNA"/>
</dbReference>
<feature type="region of interest" description="Disordered" evidence="20">
    <location>
        <begin position="478"/>
        <end position="499"/>
    </location>
</feature>
<dbReference type="SMART" id="SM00487">
    <property type="entry name" value="DEXDc"/>
    <property type="match status" value="1"/>
</dbReference>
<dbReference type="InterPro" id="IPR049730">
    <property type="entry name" value="SNF2/RAD54-like_C"/>
</dbReference>
<dbReference type="SUPFAM" id="SSF52540">
    <property type="entry name" value="P-loop containing nucleoside triphosphate hydrolases"/>
    <property type="match status" value="2"/>
</dbReference>
<dbReference type="CDD" id="cd18003">
    <property type="entry name" value="DEXQc_SRCAP"/>
    <property type="match status" value="1"/>
</dbReference>
<feature type="compositionally biased region" description="Basic and acidic residues" evidence="20">
    <location>
        <begin position="1041"/>
        <end position="1054"/>
    </location>
</feature>
<evidence type="ECO:0000313" key="24">
    <source>
        <dbReference type="EMBL" id="OCF60884.1"/>
    </source>
</evidence>
<keyword evidence="6" id="KW-0378">Hydrolase</keyword>
<keyword evidence="14" id="KW-0539">Nucleus</keyword>
<dbReference type="GO" id="GO:0042393">
    <property type="term" value="F:histone binding"/>
    <property type="evidence" value="ECO:0007669"/>
    <property type="project" value="TreeGrafter"/>
</dbReference>
<evidence type="ECO:0000256" key="8">
    <source>
        <dbReference type="ARBA" id="ARBA00022840"/>
    </source>
</evidence>
<dbReference type="InterPro" id="IPR000330">
    <property type="entry name" value="SNF2_N"/>
</dbReference>
<keyword evidence="13" id="KW-0804">Transcription</keyword>
<evidence type="ECO:0000313" key="25">
    <source>
        <dbReference type="Proteomes" id="UP000092583"/>
    </source>
</evidence>
<feature type="region of interest" description="Disordered" evidence="20">
    <location>
        <begin position="1857"/>
        <end position="1907"/>
    </location>
</feature>
<feature type="region of interest" description="Disordered" evidence="20">
    <location>
        <begin position="159"/>
        <end position="193"/>
    </location>
</feature>
<dbReference type="PROSITE" id="PS51192">
    <property type="entry name" value="HELICASE_ATP_BIND_1"/>
    <property type="match status" value="1"/>
</dbReference>
<feature type="region of interest" description="Disordered" evidence="20">
    <location>
        <begin position="223"/>
        <end position="242"/>
    </location>
</feature>
<evidence type="ECO:0000256" key="14">
    <source>
        <dbReference type="ARBA" id="ARBA00023242"/>
    </source>
</evidence>
<evidence type="ECO:0000256" key="11">
    <source>
        <dbReference type="ARBA" id="ARBA00023125"/>
    </source>
</evidence>
<evidence type="ECO:0000256" key="9">
    <source>
        <dbReference type="ARBA" id="ARBA00022853"/>
    </source>
</evidence>
<reference evidence="24 25" key="1">
    <citation type="submission" date="2013-07" db="EMBL/GenBank/DDBJ databases">
        <title>The Genome Sequence of Kwoniella mangroviensis CBS10435.</title>
        <authorList>
            <consortium name="The Broad Institute Genome Sequencing Platform"/>
            <person name="Cuomo C."/>
            <person name="Litvintseva A."/>
            <person name="Chen Y."/>
            <person name="Heitman J."/>
            <person name="Sun S."/>
            <person name="Springer D."/>
            <person name="Dromer F."/>
            <person name="Young S.K."/>
            <person name="Zeng Q."/>
            <person name="Gargeya S."/>
            <person name="Fitzgerald M."/>
            <person name="Abouelleil A."/>
            <person name="Alvarado L."/>
            <person name="Berlin A.M."/>
            <person name="Chapman S.B."/>
            <person name="Dewar J."/>
            <person name="Goldberg J."/>
            <person name="Griggs A."/>
            <person name="Gujja S."/>
            <person name="Hansen M."/>
            <person name="Howarth C."/>
            <person name="Imamovic A."/>
            <person name="Larimer J."/>
            <person name="McCowan C."/>
            <person name="Murphy C."/>
            <person name="Pearson M."/>
            <person name="Priest M."/>
            <person name="Roberts A."/>
            <person name="Saif S."/>
            <person name="Shea T."/>
            <person name="Sykes S."/>
            <person name="Wortman J."/>
            <person name="Nusbaum C."/>
            <person name="Birren B."/>
        </authorList>
    </citation>
    <scope>NUCLEOTIDE SEQUENCE [LARGE SCALE GENOMIC DNA]</scope>
    <source>
        <strain evidence="24 25">CBS 10435</strain>
    </source>
</reference>
<evidence type="ECO:0000256" key="12">
    <source>
        <dbReference type="ARBA" id="ARBA00023159"/>
    </source>
</evidence>
<evidence type="ECO:0000256" key="20">
    <source>
        <dbReference type="SAM" id="MobiDB-lite"/>
    </source>
</evidence>
<feature type="domain" description="Helicase C-terminal" evidence="22">
    <location>
        <begin position="1613"/>
        <end position="1766"/>
    </location>
</feature>
<evidence type="ECO:0000256" key="5">
    <source>
        <dbReference type="ARBA" id="ARBA00022741"/>
    </source>
</evidence>
<keyword evidence="11" id="KW-0238">DNA-binding</keyword>
<dbReference type="EC" id="3.6.4.12" evidence="4"/>
<dbReference type="FunFam" id="3.40.50.10810:FF:000051">
    <property type="entry name" value="Helicase SWR1"/>
    <property type="match status" value="1"/>
</dbReference>
<evidence type="ECO:0000256" key="3">
    <source>
        <dbReference type="ARBA" id="ARBA00011826"/>
    </source>
</evidence>
<feature type="coiled-coil region" evidence="19">
    <location>
        <begin position="1817"/>
        <end position="1848"/>
    </location>
</feature>
<feature type="region of interest" description="Disordered" evidence="20">
    <location>
        <begin position="616"/>
        <end position="1055"/>
    </location>
</feature>
<feature type="compositionally biased region" description="Polar residues" evidence="20">
    <location>
        <begin position="747"/>
        <end position="756"/>
    </location>
</feature>
<gene>
    <name evidence="24" type="ORF">L486_00528</name>
</gene>
<evidence type="ECO:0000259" key="23">
    <source>
        <dbReference type="PROSITE" id="PS51204"/>
    </source>
</evidence>
<dbReference type="CDD" id="cd18793">
    <property type="entry name" value="SF2_C_SNF"/>
    <property type="match status" value="1"/>
</dbReference>
<feature type="compositionally biased region" description="Basic and acidic residues" evidence="20">
    <location>
        <begin position="957"/>
        <end position="968"/>
    </location>
</feature>
<keyword evidence="8" id="KW-0067">ATP-binding</keyword>
<dbReference type="PROSITE" id="PS51204">
    <property type="entry name" value="HSA"/>
    <property type="match status" value="1"/>
</dbReference>
<accession>A0A1B9IZP5</accession>
<feature type="compositionally biased region" description="Low complexity" evidence="20">
    <location>
        <begin position="757"/>
        <end position="782"/>
    </location>
</feature>
<dbReference type="InterPro" id="IPR038718">
    <property type="entry name" value="SNF2-like_sf"/>
</dbReference>
<feature type="compositionally biased region" description="Acidic residues" evidence="20">
    <location>
        <begin position="1893"/>
        <end position="1907"/>
    </location>
</feature>
<dbReference type="GO" id="GO:0005524">
    <property type="term" value="F:ATP binding"/>
    <property type="evidence" value="ECO:0007669"/>
    <property type="project" value="UniProtKB-KW"/>
</dbReference>
<dbReference type="PROSITE" id="PS00690">
    <property type="entry name" value="DEAH_ATP_HELICASE"/>
    <property type="match status" value="1"/>
</dbReference>
<comment type="function">
    <text evidence="15">Catalytic component of the SWR1 complex which mediates the ATP-dependent exchange of histone H2A for the H2A variant HZT1 leading to transcriptional regulation of selected genes by chromatin remodeling.</text>
</comment>
<dbReference type="GO" id="GO:0000812">
    <property type="term" value="C:Swr1 complex"/>
    <property type="evidence" value="ECO:0007669"/>
    <property type="project" value="TreeGrafter"/>
</dbReference>
<dbReference type="GO" id="GO:0006338">
    <property type="term" value="P:chromatin remodeling"/>
    <property type="evidence" value="ECO:0007669"/>
    <property type="project" value="TreeGrafter"/>
</dbReference>
<evidence type="ECO:0000259" key="21">
    <source>
        <dbReference type="PROSITE" id="PS51192"/>
    </source>
</evidence>
<dbReference type="PROSITE" id="PS51194">
    <property type="entry name" value="HELICASE_CTER"/>
    <property type="match status" value="1"/>
</dbReference>
<evidence type="ECO:0000256" key="13">
    <source>
        <dbReference type="ARBA" id="ARBA00023163"/>
    </source>
</evidence>
<feature type="compositionally biased region" description="Pro residues" evidence="20">
    <location>
        <begin position="363"/>
        <end position="375"/>
    </location>
</feature>
<keyword evidence="12" id="KW-0010">Activator</keyword>
<dbReference type="STRING" id="1331196.A0A1B9IZP5"/>
<feature type="compositionally biased region" description="Polar residues" evidence="20">
    <location>
        <begin position="1878"/>
        <end position="1889"/>
    </location>
</feature>
<comment type="subcellular location">
    <subcellularLocation>
        <location evidence="1">Nucleus</location>
    </subcellularLocation>
</comment>
<keyword evidence="7" id="KW-0347">Helicase</keyword>
<comment type="subunit">
    <text evidence="3">Component of the SWR1 chromatin-remodeling complex.</text>
</comment>
<reference evidence="25" key="2">
    <citation type="submission" date="2013-12" db="EMBL/GenBank/DDBJ databases">
        <title>Evolution of pathogenesis and genome organization in the Tremellales.</title>
        <authorList>
            <person name="Cuomo C."/>
            <person name="Litvintseva A."/>
            <person name="Heitman J."/>
            <person name="Chen Y."/>
            <person name="Sun S."/>
            <person name="Springer D."/>
            <person name="Dromer F."/>
            <person name="Young S."/>
            <person name="Zeng Q."/>
            <person name="Chapman S."/>
            <person name="Gujja S."/>
            <person name="Saif S."/>
            <person name="Birren B."/>
        </authorList>
    </citation>
    <scope>NUCLEOTIDE SEQUENCE [LARGE SCALE GENOMIC DNA]</scope>
    <source>
        <strain evidence="25">CBS 10435</strain>
    </source>
</reference>
<dbReference type="InterPro" id="IPR014012">
    <property type="entry name" value="HSA_dom"/>
</dbReference>
<dbReference type="Gene3D" id="1.20.120.850">
    <property type="entry name" value="SWI2/SNF2 ATPases, N-terminal domain"/>
    <property type="match status" value="1"/>
</dbReference>
<keyword evidence="10" id="KW-0805">Transcription regulation</keyword>
<keyword evidence="5" id="KW-0547">Nucleotide-binding</keyword>
<feature type="compositionally biased region" description="Basic and acidic residues" evidence="20">
    <location>
        <begin position="716"/>
        <end position="729"/>
    </location>
</feature>
<keyword evidence="25" id="KW-1185">Reference proteome</keyword>
<evidence type="ECO:0000256" key="17">
    <source>
        <dbReference type="ARBA" id="ARBA00047995"/>
    </source>
</evidence>
<dbReference type="Pfam" id="PF00176">
    <property type="entry name" value="SNF2-rel_dom"/>
    <property type="match status" value="1"/>
</dbReference>
<evidence type="ECO:0000256" key="4">
    <source>
        <dbReference type="ARBA" id="ARBA00012551"/>
    </source>
</evidence>
<evidence type="ECO:0000259" key="22">
    <source>
        <dbReference type="PROSITE" id="PS51194"/>
    </source>
</evidence>
<feature type="compositionally biased region" description="Low complexity" evidence="20">
    <location>
        <begin position="159"/>
        <end position="180"/>
    </location>
</feature>
<dbReference type="GO" id="GO:0003678">
    <property type="term" value="F:DNA helicase activity"/>
    <property type="evidence" value="ECO:0007669"/>
    <property type="project" value="UniProtKB-EC"/>
</dbReference>
<dbReference type="Pfam" id="PF07529">
    <property type="entry name" value="HSA"/>
    <property type="match status" value="1"/>
</dbReference>
<dbReference type="InterPro" id="IPR001650">
    <property type="entry name" value="Helicase_C-like"/>
</dbReference>
<comment type="catalytic activity">
    <reaction evidence="17">
        <text>ATP + H2O = ADP + phosphate + H(+)</text>
        <dbReference type="Rhea" id="RHEA:13065"/>
        <dbReference type="ChEBI" id="CHEBI:15377"/>
        <dbReference type="ChEBI" id="CHEBI:15378"/>
        <dbReference type="ChEBI" id="CHEBI:30616"/>
        <dbReference type="ChEBI" id="CHEBI:43474"/>
        <dbReference type="ChEBI" id="CHEBI:456216"/>
        <dbReference type="EC" id="3.6.4.12"/>
    </reaction>
</comment>
<feature type="region of interest" description="Disordered" evidence="20">
    <location>
        <begin position="252"/>
        <end position="395"/>
    </location>
</feature>
<dbReference type="InterPro" id="IPR050520">
    <property type="entry name" value="INO80/SWR1_helicase"/>
</dbReference>
<evidence type="ECO:0000256" key="10">
    <source>
        <dbReference type="ARBA" id="ARBA00023015"/>
    </source>
</evidence>
<dbReference type="Pfam" id="PF00271">
    <property type="entry name" value="Helicase_C"/>
    <property type="match status" value="1"/>
</dbReference>
<dbReference type="SMART" id="SM00490">
    <property type="entry name" value="HELICc"/>
    <property type="match status" value="1"/>
</dbReference>
<dbReference type="GO" id="GO:0003677">
    <property type="term" value="F:DNA binding"/>
    <property type="evidence" value="ECO:0007669"/>
    <property type="project" value="UniProtKB-KW"/>
</dbReference>
<evidence type="ECO:0000256" key="1">
    <source>
        <dbReference type="ARBA" id="ARBA00004123"/>
    </source>
</evidence>
<feature type="compositionally biased region" description="Acidic residues" evidence="20">
    <location>
        <begin position="618"/>
        <end position="656"/>
    </location>
</feature>
<proteinExistence type="inferred from homology"/>
<dbReference type="GO" id="GO:0016887">
    <property type="term" value="F:ATP hydrolysis activity"/>
    <property type="evidence" value="ECO:0007669"/>
    <property type="project" value="TreeGrafter"/>
</dbReference>
<organism evidence="24 25">
    <name type="scientific">Kwoniella mangroviensis CBS 10435</name>
    <dbReference type="NCBI Taxonomy" id="1331196"/>
    <lineage>
        <taxon>Eukaryota</taxon>
        <taxon>Fungi</taxon>
        <taxon>Dikarya</taxon>
        <taxon>Basidiomycota</taxon>
        <taxon>Agaricomycotina</taxon>
        <taxon>Tremellomycetes</taxon>
        <taxon>Tremellales</taxon>
        <taxon>Cryptococcaceae</taxon>
        <taxon>Kwoniella</taxon>
    </lineage>
</organism>
<feature type="compositionally biased region" description="Polar residues" evidence="20">
    <location>
        <begin position="937"/>
        <end position="956"/>
    </location>
</feature>
<evidence type="ECO:0000256" key="7">
    <source>
        <dbReference type="ARBA" id="ARBA00022806"/>
    </source>
</evidence>
<dbReference type="PANTHER" id="PTHR45685:SF1">
    <property type="entry name" value="HELICASE SRCAP"/>
    <property type="match status" value="1"/>
</dbReference>
<feature type="compositionally biased region" description="Acidic residues" evidence="20">
    <location>
        <begin position="667"/>
        <end position="691"/>
    </location>
</feature>
<dbReference type="InterPro" id="IPR014001">
    <property type="entry name" value="Helicase_ATP-bd"/>
</dbReference>
<feature type="compositionally biased region" description="Polar residues" evidence="20">
    <location>
        <begin position="1"/>
        <end position="22"/>
    </location>
</feature>
<evidence type="ECO:0000256" key="18">
    <source>
        <dbReference type="ARBA" id="ARBA00074297"/>
    </source>
</evidence>
<dbReference type="InterPro" id="IPR027417">
    <property type="entry name" value="P-loop_NTPase"/>
</dbReference>
<keyword evidence="19" id="KW-0175">Coiled coil</keyword>
<feature type="compositionally biased region" description="Low complexity" evidence="20">
    <location>
        <begin position="481"/>
        <end position="492"/>
    </location>
</feature>
<evidence type="ECO:0000256" key="19">
    <source>
        <dbReference type="SAM" id="Coils"/>
    </source>
</evidence>
<dbReference type="Gene3D" id="3.40.50.300">
    <property type="entry name" value="P-loop containing nucleotide triphosphate hydrolases"/>
    <property type="match status" value="1"/>
</dbReference>
<dbReference type="OrthoDB" id="372624at2759"/>
<evidence type="ECO:0000256" key="16">
    <source>
        <dbReference type="ARBA" id="ARBA00040599"/>
    </source>
</evidence>
<protein>
    <recommendedName>
        <fullName evidence="16">Helicase SWR1</fullName>
        <ecNumber evidence="4">3.6.4.12</ecNumber>
    </recommendedName>
    <alternativeName>
        <fullName evidence="18">Helicase swr1</fullName>
    </alternativeName>
</protein>
<dbReference type="InterPro" id="IPR002464">
    <property type="entry name" value="DNA/RNA_helicase_DEAH_CS"/>
</dbReference>
<comment type="similarity">
    <text evidence="2">Belongs to the SNF2/RAD54 helicase family. SWR1 subfamily.</text>
</comment>
<feature type="compositionally biased region" description="Acidic residues" evidence="20">
    <location>
        <begin position="1012"/>
        <end position="1040"/>
    </location>
</feature>
<dbReference type="Gene3D" id="3.40.50.10810">
    <property type="entry name" value="Tandem AAA-ATPase domain"/>
    <property type="match status" value="1"/>
</dbReference>
<evidence type="ECO:0000256" key="2">
    <source>
        <dbReference type="ARBA" id="ARBA00009220"/>
    </source>
</evidence>
<feature type="domain" description="Helicase ATP-binding" evidence="21">
    <location>
        <begin position="1077"/>
        <end position="1242"/>
    </location>
</feature>